<evidence type="ECO:0000313" key="4">
    <source>
        <dbReference type="Proteomes" id="UP000438914"/>
    </source>
</evidence>
<dbReference type="PROSITE" id="PS50846">
    <property type="entry name" value="HMA_2"/>
    <property type="match status" value="1"/>
</dbReference>
<dbReference type="CDD" id="cd00371">
    <property type="entry name" value="HMA"/>
    <property type="match status" value="1"/>
</dbReference>
<dbReference type="Proteomes" id="UP000438914">
    <property type="component" value="Unassembled WGS sequence"/>
</dbReference>
<comment type="caution">
    <text evidence="3">The sequence shown here is derived from an EMBL/GenBank/DDBJ whole genome shotgun (WGS) entry which is preliminary data.</text>
</comment>
<gene>
    <name evidence="3" type="ORF">FYJ73_03820</name>
</gene>
<keyword evidence="1" id="KW-0732">Signal</keyword>
<feature type="chain" id="PRO_5029521275" evidence="1">
    <location>
        <begin position="20"/>
        <end position="110"/>
    </location>
</feature>
<evidence type="ECO:0000259" key="2">
    <source>
        <dbReference type="PROSITE" id="PS50846"/>
    </source>
</evidence>
<name>A0A7K0KEF0_9BACT</name>
<feature type="domain" description="HMA" evidence="2">
    <location>
        <begin position="25"/>
        <end position="91"/>
    </location>
</feature>
<organism evidence="3 4">
    <name type="scientific">Hallella mizrahii</name>
    <dbReference type="NCBI Taxonomy" id="2606637"/>
    <lineage>
        <taxon>Bacteria</taxon>
        <taxon>Pseudomonadati</taxon>
        <taxon>Bacteroidota</taxon>
        <taxon>Bacteroidia</taxon>
        <taxon>Bacteroidales</taxon>
        <taxon>Prevotellaceae</taxon>
        <taxon>Hallella</taxon>
    </lineage>
</organism>
<evidence type="ECO:0000313" key="3">
    <source>
        <dbReference type="EMBL" id="MST83810.1"/>
    </source>
</evidence>
<proteinExistence type="predicted"/>
<dbReference type="InterPro" id="IPR006121">
    <property type="entry name" value="HMA_dom"/>
</dbReference>
<dbReference type="SUPFAM" id="SSF55008">
    <property type="entry name" value="HMA, heavy metal-associated domain"/>
    <property type="match status" value="1"/>
</dbReference>
<dbReference type="EMBL" id="VUNG01000005">
    <property type="protein sequence ID" value="MST83810.1"/>
    <property type="molecule type" value="Genomic_DNA"/>
</dbReference>
<keyword evidence="4" id="KW-1185">Reference proteome</keyword>
<dbReference type="InterPro" id="IPR036163">
    <property type="entry name" value="HMA_dom_sf"/>
</dbReference>
<dbReference type="Pfam" id="PF00403">
    <property type="entry name" value="HMA"/>
    <property type="match status" value="1"/>
</dbReference>
<feature type="signal peptide" evidence="1">
    <location>
        <begin position="1"/>
        <end position="19"/>
    </location>
</feature>
<dbReference type="RefSeq" id="WP_154533389.1">
    <property type="nucleotide sequence ID" value="NZ_VUNG01000005.1"/>
</dbReference>
<accession>A0A7K0KEF0</accession>
<protein>
    <submittedName>
        <fullName evidence="3">Heavy-metal-associated domain-containing protein</fullName>
    </submittedName>
</protein>
<evidence type="ECO:0000256" key="1">
    <source>
        <dbReference type="SAM" id="SignalP"/>
    </source>
</evidence>
<dbReference type="AlphaFoldDB" id="A0A7K0KEF0"/>
<reference evidence="3 4" key="1">
    <citation type="submission" date="2019-08" db="EMBL/GenBank/DDBJ databases">
        <title>In-depth cultivation of the pig gut microbiome towards novel bacterial diversity and tailored functional studies.</title>
        <authorList>
            <person name="Wylensek D."/>
            <person name="Hitch T.C.A."/>
            <person name="Clavel T."/>
        </authorList>
    </citation>
    <scope>NUCLEOTIDE SEQUENCE [LARGE SCALE GENOMIC DNA]</scope>
    <source>
        <strain evidence="3 4">LKV-178-WT-2A</strain>
    </source>
</reference>
<dbReference type="GO" id="GO:0046872">
    <property type="term" value="F:metal ion binding"/>
    <property type="evidence" value="ECO:0007669"/>
    <property type="project" value="InterPro"/>
</dbReference>
<sequence length="110" mass="12381">MKKLFFAMMLAAMSTAANAKSANDTLVVTTTPQMHCANCENKIKNGLRFEKGVKDILTSVENQTVTIVYNPAKTDRKKLEAAFPKFGYKARELKKGEKVERDMNEQCDNM</sequence>
<dbReference type="Gene3D" id="3.30.70.100">
    <property type="match status" value="1"/>
</dbReference>